<dbReference type="EMBL" id="QGML01000916">
    <property type="protein sequence ID" value="TVY90294.1"/>
    <property type="molecule type" value="Genomic_DNA"/>
</dbReference>
<comment type="caution">
    <text evidence="1">The sequence shown here is derived from an EMBL/GenBank/DDBJ whole genome shotgun (WGS) entry which is preliminary data.</text>
</comment>
<gene>
    <name evidence="1" type="ORF">LAWI1_G004980</name>
</gene>
<organism evidence="1 2">
    <name type="scientific">Lachnellula willkommii</name>
    <dbReference type="NCBI Taxonomy" id="215461"/>
    <lineage>
        <taxon>Eukaryota</taxon>
        <taxon>Fungi</taxon>
        <taxon>Dikarya</taxon>
        <taxon>Ascomycota</taxon>
        <taxon>Pezizomycotina</taxon>
        <taxon>Leotiomycetes</taxon>
        <taxon>Helotiales</taxon>
        <taxon>Lachnaceae</taxon>
        <taxon>Lachnellula</taxon>
    </lineage>
</organism>
<dbReference type="AlphaFoldDB" id="A0A559MBG1"/>
<sequence>MGKSLQVIETLTHLPYIDSPAWEWFHDTKPINYISTLNQRRINENWEAKQYLFAPMGQRVGENVFSLTHGKVYGVWVLLDVEAGTVTEYSVYGSPVSKVTEIGLESDEVWRFFRTTPIRKFFAWWIEKMQGRDAWFDAWCQVPSSSEMRLRLAKDEYVIFWLYLKERVDRYHKVWNRRQTFLGGLFREGHLIRFSEFERAQRASQRMKVVERTDMES</sequence>
<evidence type="ECO:0000313" key="1">
    <source>
        <dbReference type="EMBL" id="TVY90294.1"/>
    </source>
</evidence>
<protein>
    <submittedName>
        <fullName evidence="1">Uncharacterized protein</fullName>
    </submittedName>
</protein>
<name>A0A559MBG1_9HELO</name>
<evidence type="ECO:0000313" key="2">
    <source>
        <dbReference type="Proteomes" id="UP000315522"/>
    </source>
</evidence>
<accession>A0A559MBG1</accession>
<reference evidence="1 2" key="1">
    <citation type="submission" date="2018-05" db="EMBL/GenBank/DDBJ databases">
        <title>Genome sequencing and assembly of the regulated plant pathogen Lachnellula willkommii and related sister species for the development of diagnostic species identification markers.</title>
        <authorList>
            <person name="Giroux E."/>
            <person name="Bilodeau G."/>
        </authorList>
    </citation>
    <scope>NUCLEOTIDE SEQUENCE [LARGE SCALE GENOMIC DNA]</scope>
    <source>
        <strain evidence="1 2">CBS 172.35</strain>
    </source>
</reference>
<proteinExistence type="predicted"/>
<keyword evidence="2" id="KW-1185">Reference proteome</keyword>
<dbReference type="Proteomes" id="UP000315522">
    <property type="component" value="Unassembled WGS sequence"/>
</dbReference>